<feature type="binding site" evidence="9">
    <location>
        <position position="99"/>
    </location>
    <ligand>
        <name>L-glutamine</name>
        <dbReference type="ChEBI" id="CHEBI:58359"/>
    </ligand>
</feature>
<dbReference type="CDD" id="cd00712">
    <property type="entry name" value="AsnB"/>
    <property type="match status" value="1"/>
</dbReference>
<feature type="domain" description="Glutamine amidotransferase type-2" evidence="11">
    <location>
        <begin position="2"/>
        <end position="213"/>
    </location>
</feature>
<dbReference type="GO" id="GO:0006529">
    <property type="term" value="P:asparagine biosynthetic process"/>
    <property type="evidence" value="ECO:0007669"/>
    <property type="project" value="UniProtKB-KW"/>
</dbReference>
<feature type="site" description="Important for beta-aspartyl-AMP intermediate formation" evidence="10">
    <location>
        <position position="366"/>
    </location>
</feature>
<evidence type="ECO:0000313" key="13">
    <source>
        <dbReference type="Proteomes" id="UP000186309"/>
    </source>
</evidence>
<evidence type="ECO:0000256" key="2">
    <source>
        <dbReference type="ARBA" id="ARBA00005752"/>
    </source>
</evidence>
<dbReference type="InterPro" id="IPR017932">
    <property type="entry name" value="GATase_2_dom"/>
</dbReference>
<dbReference type="STRING" id="1387353.BSF38_02887"/>
<dbReference type="RefSeq" id="WP_076346673.1">
    <property type="nucleotide sequence ID" value="NZ_CP019082.1"/>
</dbReference>
<dbReference type="PANTHER" id="PTHR43284">
    <property type="entry name" value="ASPARAGINE SYNTHETASE (GLUTAMINE-HYDROLYZING)"/>
    <property type="match status" value="1"/>
</dbReference>
<reference evidence="13" key="1">
    <citation type="submission" date="2016-12" db="EMBL/GenBank/DDBJ databases">
        <title>Comparative genomics of four Isosphaeraceae planctomycetes: a common pool of plasmids and glycoside hydrolase genes.</title>
        <authorList>
            <person name="Ivanova A."/>
        </authorList>
    </citation>
    <scope>NUCLEOTIDE SEQUENCE [LARGE SCALE GENOMIC DNA]</scope>
    <source>
        <strain evidence="13">PX4</strain>
    </source>
</reference>
<keyword evidence="5 9" id="KW-0067">ATP-binding</keyword>
<keyword evidence="4 9" id="KW-0547">Nucleotide-binding</keyword>
<comment type="catalytic activity">
    <reaction evidence="7">
        <text>L-aspartate + L-glutamine + ATP + H2O = L-asparagine + L-glutamate + AMP + diphosphate + H(+)</text>
        <dbReference type="Rhea" id="RHEA:12228"/>
        <dbReference type="ChEBI" id="CHEBI:15377"/>
        <dbReference type="ChEBI" id="CHEBI:15378"/>
        <dbReference type="ChEBI" id="CHEBI:29985"/>
        <dbReference type="ChEBI" id="CHEBI:29991"/>
        <dbReference type="ChEBI" id="CHEBI:30616"/>
        <dbReference type="ChEBI" id="CHEBI:33019"/>
        <dbReference type="ChEBI" id="CHEBI:58048"/>
        <dbReference type="ChEBI" id="CHEBI:58359"/>
        <dbReference type="ChEBI" id="CHEBI:456215"/>
        <dbReference type="EC" id="6.3.5.4"/>
    </reaction>
</comment>
<dbReference type="InterPro" id="IPR051786">
    <property type="entry name" value="ASN_synthetase/amidase"/>
</dbReference>
<dbReference type="CDD" id="cd01991">
    <property type="entry name" value="Asn_synthase_B_C"/>
    <property type="match status" value="1"/>
</dbReference>
<dbReference type="GO" id="GO:0005829">
    <property type="term" value="C:cytosol"/>
    <property type="evidence" value="ECO:0007669"/>
    <property type="project" value="TreeGrafter"/>
</dbReference>
<dbReference type="Pfam" id="PF00733">
    <property type="entry name" value="Asn_synthase"/>
    <property type="match status" value="1"/>
</dbReference>
<dbReference type="SUPFAM" id="SSF52402">
    <property type="entry name" value="Adenine nucleotide alpha hydrolases-like"/>
    <property type="match status" value="1"/>
</dbReference>
<dbReference type="EMBL" id="CP019082">
    <property type="protein sequence ID" value="APW61373.1"/>
    <property type="molecule type" value="Genomic_DNA"/>
</dbReference>
<accession>A0A1U7CR69</accession>
<dbReference type="EC" id="6.3.5.4" evidence="3"/>
<evidence type="ECO:0000313" key="12">
    <source>
        <dbReference type="EMBL" id="APW61373.1"/>
    </source>
</evidence>
<sequence>MCGIAGFVNGQDRPADRGVIEAMTAVLARRGPDGSGVHVAGPVALGHRRLSIIDVAGGAQPLSNEDGTVWVTYNGELYNELDLRPGLEALGHRYKTRSDTETLVHLYEEKGVEFVNPLNGMFALAIWDEPRGRLVLARDRMGQKPLYYAELPGGGLAFGSEPKALLEHPQIARALDPESLARYLFYEYIPAPYSIWRGVRKLPRGHVLVWERGAVRVARYWSPPSPTPESEIAPFEQAVEPFWSAFREAVGRHRRSDVPLGVFLSGGVDSSSVAAALCEIAPAANIHTFSIGFEDPSFDESRHALEVARFLGTNHHARTFAVEQVYELLPEVAGWLDEPFGDASILPTHLLSRFARESVTVALGGDGADELMAGYPTFEAERAARLYRGLPRPARALAEAAVGRLPVDHRNFSFDFKLKQFLRGAAEPLPLAHQRWLGSFSGPELSRLLIDHDFDVEAEHVALDRALPAAADPLARSLALYQETYLPEDILTKVDRASMACGLEVRAPFLDAELVDQIVRLPSSYKYGRGRTKRLLKAAVAGRIPAAILDRPKKGFGIPAARWLRGPLGPMLDRLLGRDRLERQGLFQPDEVARRIEEHRSGARDHRKPLWTLLMFQLWHEQWLE</sequence>
<dbReference type="NCBIfam" id="TIGR01536">
    <property type="entry name" value="asn_synth_AEB"/>
    <property type="match status" value="1"/>
</dbReference>
<dbReference type="Proteomes" id="UP000186309">
    <property type="component" value="Chromosome"/>
</dbReference>
<evidence type="ECO:0000256" key="1">
    <source>
        <dbReference type="ARBA" id="ARBA00005187"/>
    </source>
</evidence>
<dbReference type="Gene3D" id="3.60.20.10">
    <property type="entry name" value="Glutamine Phosphoribosylpyrophosphate, subunit 1, domain 1"/>
    <property type="match status" value="1"/>
</dbReference>
<dbReference type="OrthoDB" id="9763290at2"/>
<dbReference type="InterPro" id="IPR006426">
    <property type="entry name" value="Asn_synth_AEB"/>
</dbReference>
<dbReference type="KEGG" id="pbor:BSF38_02887"/>
<evidence type="ECO:0000256" key="3">
    <source>
        <dbReference type="ARBA" id="ARBA00012737"/>
    </source>
</evidence>
<feature type="active site" description="For GATase activity" evidence="8">
    <location>
        <position position="2"/>
    </location>
</feature>
<dbReference type="InterPro" id="IPR001962">
    <property type="entry name" value="Asn_synthase"/>
</dbReference>
<dbReference type="InterPro" id="IPR033738">
    <property type="entry name" value="AsnB_N"/>
</dbReference>
<evidence type="ECO:0000256" key="4">
    <source>
        <dbReference type="ARBA" id="ARBA00022741"/>
    </source>
</evidence>
<evidence type="ECO:0000256" key="6">
    <source>
        <dbReference type="ARBA" id="ARBA00022962"/>
    </source>
</evidence>
<evidence type="ECO:0000256" key="5">
    <source>
        <dbReference type="ARBA" id="ARBA00022840"/>
    </source>
</evidence>
<evidence type="ECO:0000256" key="9">
    <source>
        <dbReference type="PIRSR" id="PIRSR001589-2"/>
    </source>
</evidence>
<dbReference type="PROSITE" id="PS51278">
    <property type="entry name" value="GATASE_TYPE_2"/>
    <property type="match status" value="1"/>
</dbReference>
<dbReference type="SUPFAM" id="SSF56235">
    <property type="entry name" value="N-terminal nucleophile aminohydrolases (Ntn hydrolases)"/>
    <property type="match status" value="1"/>
</dbReference>
<keyword evidence="6 8" id="KW-0315">Glutamine amidotransferase</keyword>
<keyword evidence="12" id="KW-0436">Ligase</keyword>
<feature type="binding site" evidence="9">
    <location>
        <position position="291"/>
    </location>
    <ligand>
        <name>ATP</name>
        <dbReference type="ChEBI" id="CHEBI:30616"/>
    </ligand>
</feature>
<gene>
    <name evidence="12" type="primary">asnB_4</name>
    <name evidence="12" type="ORF">BSF38_02887</name>
</gene>
<keyword evidence="13" id="KW-1185">Reference proteome</keyword>
<evidence type="ECO:0000256" key="7">
    <source>
        <dbReference type="ARBA" id="ARBA00048741"/>
    </source>
</evidence>
<keyword evidence="8" id="KW-0028">Amino-acid biosynthesis</keyword>
<keyword evidence="8" id="KW-0061">Asparagine biosynthesis</keyword>
<protein>
    <recommendedName>
        <fullName evidence="3">asparagine synthase (glutamine-hydrolyzing)</fullName>
        <ecNumber evidence="3">6.3.5.4</ecNumber>
    </recommendedName>
</protein>
<comment type="pathway">
    <text evidence="1">Amino-acid biosynthesis; L-asparagine biosynthesis; L-asparagine from L-aspartate (L-Gln route): step 1/1.</text>
</comment>
<dbReference type="PANTHER" id="PTHR43284:SF1">
    <property type="entry name" value="ASPARAGINE SYNTHETASE"/>
    <property type="match status" value="1"/>
</dbReference>
<evidence type="ECO:0000256" key="8">
    <source>
        <dbReference type="PIRSR" id="PIRSR001589-1"/>
    </source>
</evidence>
<dbReference type="GO" id="GO:0005524">
    <property type="term" value="F:ATP binding"/>
    <property type="evidence" value="ECO:0007669"/>
    <property type="project" value="UniProtKB-KW"/>
</dbReference>
<proteinExistence type="inferred from homology"/>
<evidence type="ECO:0000259" key="11">
    <source>
        <dbReference type="PROSITE" id="PS51278"/>
    </source>
</evidence>
<organism evidence="12 13">
    <name type="scientific">Paludisphaera borealis</name>
    <dbReference type="NCBI Taxonomy" id="1387353"/>
    <lineage>
        <taxon>Bacteria</taxon>
        <taxon>Pseudomonadati</taxon>
        <taxon>Planctomycetota</taxon>
        <taxon>Planctomycetia</taxon>
        <taxon>Isosphaerales</taxon>
        <taxon>Isosphaeraceae</taxon>
        <taxon>Paludisphaera</taxon>
    </lineage>
</organism>
<comment type="similarity">
    <text evidence="2">Belongs to the asparagine synthetase family.</text>
</comment>
<dbReference type="InterPro" id="IPR014729">
    <property type="entry name" value="Rossmann-like_a/b/a_fold"/>
</dbReference>
<dbReference type="InterPro" id="IPR029055">
    <property type="entry name" value="Ntn_hydrolases_N"/>
</dbReference>
<name>A0A1U7CR69_9BACT</name>
<dbReference type="PIRSF" id="PIRSF001589">
    <property type="entry name" value="Asn_synthetase_glu-h"/>
    <property type="match status" value="1"/>
</dbReference>
<dbReference type="Pfam" id="PF13537">
    <property type="entry name" value="GATase_7"/>
    <property type="match status" value="1"/>
</dbReference>
<dbReference type="GO" id="GO:0004066">
    <property type="term" value="F:asparagine synthase (glutamine-hydrolyzing) activity"/>
    <property type="evidence" value="ECO:0007669"/>
    <property type="project" value="UniProtKB-EC"/>
</dbReference>
<dbReference type="AlphaFoldDB" id="A0A1U7CR69"/>
<dbReference type="Gene3D" id="3.40.50.620">
    <property type="entry name" value="HUPs"/>
    <property type="match status" value="1"/>
</dbReference>
<evidence type="ECO:0000256" key="10">
    <source>
        <dbReference type="PIRSR" id="PIRSR001589-3"/>
    </source>
</evidence>